<evidence type="ECO:0000313" key="2">
    <source>
        <dbReference type="Proteomes" id="UP000220768"/>
    </source>
</evidence>
<dbReference type="RefSeq" id="WP_097610814.1">
    <property type="nucleotide sequence ID" value="NZ_NWSV01000002.1"/>
</dbReference>
<organism evidence="1 2">
    <name type="scientific">Rhizobium chutanense</name>
    <dbReference type="NCBI Taxonomy" id="2035448"/>
    <lineage>
        <taxon>Bacteria</taxon>
        <taxon>Pseudomonadati</taxon>
        <taxon>Pseudomonadota</taxon>
        <taxon>Alphaproteobacteria</taxon>
        <taxon>Hyphomicrobiales</taxon>
        <taxon>Rhizobiaceae</taxon>
        <taxon>Rhizobium/Agrobacterium group</taxon>
        <taxon>Rhizobium</taxon>
    </lineage>
</organism>
<gene>
    <name evidence="1" type="ORF">CO666_03825</name>
</gene>
<comment type="caution">
    <text evidence="1">The sequence shown here is derived from an EMBL/GenBank/DDBJ whole genome shotgun (WGS) entry which is preliminary data.</text>
</comment>
<dbReference type="Proteomes" id="UP000220768">
    <property type="component" value="Unassembled WGS sequence"/>
</dbReference>
<keyword evidence="2" id="KW-1185">Reference proteome</keyword>
<proteinExistence type="predicted"/>
<reference evidence="1 2" key="1">
    <citation type="submission" date="2017-09" db="EMBL/GenBank/DDBJ databases">
        <title>Comparative genomics of rhizobia isolated from Phaseolus vulgaris in China.</title>
        <authorList>
            <person name="Tong W."/>
        </authorList>
    </citation>
    <scope>NUCLEOTIDE SEQUENCE [LARGE SCALE GENOMIC DNA]</scope>
    <source>
        <strain evidence="1 2">C5</strain>
    </source>
</reference>
<evidence type="ECO:0000313" key="1">
    <source>
        <dbReference type="EMBL" id="PDT05742.1"/>
    </source>
</evidence>
<name>A0A2A6JIB7_9HYPH</name>
<sequence length="351" mass="39511">MTLIASFMWKGFYFAFGDTLITTPTRIHEDIPIPTQNLPNETEQIEGSGIRVAGLTRKIFTIGPHLVFGWSGPMANFENGLRHLYSAPLDEPLSLQVLQAILNESGLPKDRASAWFIDAFTRDRGMVGFSHNMRKIAREKDGAISVAGSGAESFLERLEIDSADNRDGVSFFNHTLAAQARYLIEQHRQGRHLDQGFGGAFEFISTENGSFVSFDRVMIVFRDYWDVEEQNDVRKDAQNVSRVGNTFSKIDAVYYTTHFDHALIVGRWFPGSHKMFGAVPPFSEGQALAGTPRFGVDHVFEVMSHHSGRRSTVFDRVPDEYDFEVIGEDTRLTLPMTLPVDLEIALRKELT</sequence>
<dbReference type="EMBL" id="NWSV01000002">
    <property type="protein sequence ID" value="PDT05742.1"/>
    <property type="molecule type" value="Genomic_DNA"/>
</dbReference>
<accession>A0A2A6JIB7</accession>
<protein>
    <submittedName>
        <fullName evidence="1">Uncharacterized protein</fullName>
    </submittedName>
</protein>
<dbReference type="AlphaFoldDB" id="A0A2A6JIB7"/>